<dbReference type="Proteomes" id="UP000175835">
    <property type="component" value="Unassembled WGS sequence"/>
</dbReference>
<name>A0A1D3MP91_BACMY</name>
<comment type="caution">
    <text evidence="1">The sequence shown here is derived from an EMBL/GenBank/DDBJ whole genome shotgun (WGS) entry which is preliminary data.</text>
</comment>
<evidence type="ECO:0008006" key="3">
    <source>
        <dbReference type="Google" id="ProtNLM"/>
    </source>
</evidence>
<dbReference type="PATRIC" id="fig|86662.23.peg.5936"/>
<organism evidence="1 2">
    <name type="scientific">Bacillus mycoides</name>
    <dbReference type="NCBI Taxonomy" id="1405"/>
    <lineage>
        <taxon>Bacteria</taxon>
        <taxon>Bacillati</taxon>
        <taxon>Bacillota</taxon>
        <taxon>Bacilli</taxon>
        <taxon>Bacillales</taxon>
        <taxon>Bacillaceae</taxon>
        <taxon>Bacillus</taxon>
        <taxon>Bacillus cereus group</taxon>
    </lineage>
</organism>
<gene>
    <name evidence="1" type="ORF">BWGOE11_34030</name>
</gene>
<proteinExistence type="predicted"/>
<dbReference type="AlphaFoldDB" id="A0A1D3MP91"/>
<reference evidence="1 2" key="1">
    <citation type="submission" date="2016-05" db="EMBL/GenBank/DDBJ databases">
        <title>Bacillus thuringiensis and Bacillus weihenstephanensis as novel biocontrol agents of wilt causing Verticillium species.</title>
        <authorList>
            <person name="Hollensteiner J."/>
            <person name="Wemheuer F."/>
            <person name="Harting R."/>
            <person name="Kolarzyk A."/>
            <person name="Diaz-Valerio S."/>
            <person name="Poehlein A."/>
            <person name="Brzuszkiewicz E."/>
            <person name="Nesemann K."/>
            <person name="Braus-Stromeyer S."/>
            <person name="Braus G."/>
            <person name="Daniel R."/>
            <person name="Liesegang H."/>
        </authorList>
    </citation>
    <scope>NUCLEOTIDE SEQUENCE [LARGE SCALE GENOMIC DNA]</scope>
    <source>
        <strain evidence="1 2">GOE11</strain>
    </source>
</reference>
<dbReference type="EMBL" id="LXLX01000041">
    <property type="protein sequence ID" value="OFD90600.1"/>
    <property type="molecule type" value="Genomic_DNA"/>
</dbReference>
<dbReference type="PROSITE" id="PS51257">
    <property type="entry name" value="PROKAR_LIPOPROTEIN"/>
    <property type="match status" value="1"/>
</dbReference>
<evidence type="ECO:0000313" key="1">
    <source>
        <dbReference type="EMBL" id="OFD90600.1"/>
    </source>
</evidence>
<evidence type="ECO:0000313" key="2">
    <source>
        <dbReference type="Proteomes" id="UP000175835"/>
    </source>
</evidence>
<sequence>MNYKKGIMIGLLCVFVFSLGGCDFWDGFKGGFSTKIEKVENQEKK</sequence>
<accession>A0A1D3MP91</accession>
<protein>
    <recommendedName>
        <fullName evidence="3">Lipoprotein</fullName>
    </recommendedName>
</protein>
<dbReference type="RefSeq" id="WP_002114488.1">
    <property type="nucleotide sequence ID" value="NZ_FMJF01000029.1"/>
</dbReference>